<proteinExistence type="predicted"/>
<protein>
    <submittedName>
        <fullName evidence="1">Uncharacterized protein</fullName>
    </submittedName>
</protein>
<sequence>MIRCLQALPYRRLAQPCTGYPQLAPQYLCASPKVGHKHCVAFF</sequence>
<name>A0AAD0ZF08_9PSED</name>
<gene>
    <name evidence="1" type="ORF">C4K07_0738</name>
</gene>
<dbReference type="Proteomes" id="UP000280455">
    <property type="component" value="Chromosome"/>
</dbReference>
<organism evidence="1 2">
    <name type="scientific">Pseudomonas chlororaphis subsp. aureofaciens</name>
    <dbReference type="NCBI Taxonomy" id="587851"/>
    <lineage>
        <taxon>Bacteria</taxon>
        <taxon>Pseudomonadati</taxon>
        <taxon>Pseudomonadota</taxon>
        <taxon>Gammaproteobacteria</taxon>
        <taxon>Pseudomonadales</taxon>
        <taxon>Pseudomonadaceae</taxon>
        <taxon>Pseudomonas</taxon>
    </lineage>
</organism>
<dbReference type="AlphaFoldDB" id="A0AAD0ZF08"/>
<evidence type="ECO:0000313" key="1">
    <source>
        <dbReference type="EMBL" id="AZE27550.1"/>
    </source>
</evidence>
<evidence type="ECO:0000313" key="2">
    <source>
        <dbReference type="Proteomes" id="UP000280455"/>
    </source>
</evidence>
<accession>A0AAD0ZF08</accession>
<reference evidence="1 2" key="1">
    <citation type="submission" date="2018-03" db="EMBL/GenBank/DDBJ databases">
        <title>Diversity of phytobeneficial traits revealed by whole-genome analysis of worldwide-isolated phenazine-producing Pseudomonas spp.</title>
        <authorList>
            <person name="Biessy A."/>
            <person name="Novinscak A."/>
            <person name="Blom J."/>
            <person name="Leger G."/>
            <person name="Thomashow L.S."/>
            <person name="Cazorla F.M."/>
            <person name="Josic D."/>
            <person name="Filion M."/>
        </authorList>
    </citation>
    <scope>NUCLEOTIDE SEQUENCE [LARGE SCALE GENOMIC DNA]</scope>
    <source>
        <strain evidence="1 2">ChPhzS24</strain>
    </source>
</reference>
<dbReference type="EMBL" id="CP027750">
    <property type="protein sequence ID" value="AZE27550.1"/>
    <property type="molecule type" value="Genomic_DNA"/>
</dbReference>